<keyword evidence="2" id="KW-0496">Mitochondrion</keyword>
<dbReference type="AlphaFoldDB" id="A0A0S4IX14"/>
<evidence type="ECO:0000256" key="1">
    <source>
        <dbReference type="ARBA" id="ARBA00004305"/>
    </source>
</evidence>
<proteinExistence type="predicted"/>
<evidence type="ECO:0000313" key="4">
    <source>
        <dbReference type="EMBL" id="CUG06605.1"/>
    </source>
</evidence>
<dbReference type="InterPro" id="IPR036714">
    <property type="entry name" value="SDH_sf"/>
</dbReference>
<dbReference type="GO" id="GO:0006099">
    <property type="term" value="P:tricarboxylic acid cycle"/>
    <property type="evidence" value="ECO:0007669"/>
    <property type="project" value="TreeGrafter"/>
</dbReference>
<dbReference type="Proteomes" id="UP000051952">
    <property type="component" value="Unassembled WGS sequence"/>
</dbReference>
<dbReference type="FunFam" id="1.10.150.250:FF:000002">
    <property type="entry name" value="Succinate dehydrogenase assembly factor 2, mitochondrial"/>
    <property type="match status" value="1"/>
</dbReference>
<accession>A0A0S4IX14</accession>
<name>A0A0S4IX14_BODSA</name>
<dbReference type="GO" id="GO:0034553">
    <property type="term" value="P:mitochondrial respiratory chain complex II assembly"/>
    <property type="evidence" value="ECO:0007669"/>
    <property type="project" value="TreeGrafter"/>
</dbReference>
<evidence type="ECO:0000313" key="5">
    <source>
        <dbReference type="Proteomes" id="UP000051952"/>
    </source>
</evidence>
<evidence type="ECO:0000256" key="3">
    <source>
        <dbReference type="ARBA" id="ARBA00023186"/>
    </source>
</evidence>
<dbReference type="GO" id="GO:0005759">
    <property type="term" value="C:mitochondrial matrix"/>
    <property type="evidence" value="ECO:0007669"/>
    <property type="project" value="UniProtKB-SubCell"/>
</dbReference>
<keyword evidence="5" id="KW-1185">Reference proteome</keyword>
<dbReference type="Pfam" id="PF03937">
    <property type="entry name" value="Sdh5"/>
    <property type="match status" value="1"/>
</dbReference>
<organism evidence="4 5">
    <name type="scientific">Bodo saltans</name>
    <name type="common">Flagellated protozoan</name>
    <dbReference type="NCBI Taxonomy" id="75058"/>
    <lineage>
        <taxon>Eukaryota</taxon>
        <taxon>Discoba</taxon>
        <taxon>Euglenozoa</taxon>
        <taxon>Kinetoplastea</taxon>
        <taxon>Metakinetoplastina</taxon>
        <taxon>Eubodonida</taxon>
        <taxon>Bodonidae</taxon>
        <taxon>Bodo</taxon>
    </lineage>
</organism>
<gene>
    <name evidence="4" type="ORF">BSAL_73200</name>
</gene>
<dbReference type="SUPFAM" id="SSF109910">
    <property type="entry name" value="YgfY-like"/>
    <property type="match status" value="1"/>
</dbReference>
<dbReference type="GO" id="GO:0006121">
    <property type="term" value="P:mitochondrial electron transport, succinate to ubiquinone"/>
    <property type="evidence" value="ECO:0007669"/>
    <property type="project" value="TreeGrafter"/>
</dbReference>
<keyword evidence="3" id="KW-0143">Chaperone</keyword>
<dbReference type="VEuPathDB" id="TriTrypDB:BSAL_73200"/>
<dbReference type="PANTHER" id="PTHR12469:SF2">
    <property type="entry name" value="SUCCINATE DEHYDROGENASE ASSEMBLY FACTOR 2, MITOCHONDRIAL"/>
    <property type="match status" value="1"/>
</dbReference>
<protein>
    <recommendedName>
        <fullName evidence="6">Succinate dehydrogenase assembly factor 2, mitochondrial</fullName>
    </recommendedName>
</protein>
<sequence length="178" mass="19696">MMRRCLFQMCVATAGAGGSQFISSAAARALSPADGAAAVLPSPSSRSRGREELAKMRATVTVKEPTKLEAMETFKDTRPLPEGETDDIRRRRLVYQSRYRGMVEMDIIFGSFANAKLESLAGKALEEYDILLRQFDNDLFNWLVSGSAPPAEISSMAAWKELKSFVDESNDELLGHRL</sequence>
<dbReference type="OrthoDB" id="278346at2759"/>
<comment type="subcellular location">
    <subcellularLocation>
        <location evidence="1">Mitochondrion matrix</location>
    </subcellularLocation>
</comment>
<dbReference type="InterPro" id="IPR005631">
    <property type="entry name" value="SDH"/>
</dbReference>
<evidence type="ECO:0008006" key="6">
    <source>
        <dbReference type="Google" id="ProtNLM"/>
    </source>
</evidence>
<reference evidence="5" key="1">
    <citation type="submission" date="2015-09" db="EMBL/GenBank/DDBJ databases">
        <authorList>
            <consortium name="Pathogen Informatics"/>
        </authorList>
    </citation>
    <scope>NUCLEOTIDE SEQUENCE [LARGE SCALE GENOMIC DNA]</scope>
    <source>
        <strain evidence="5">Lake Konstanz</strain>
    </source>
</reference>
<dbReference type="Gene3D" id="1.10.150.250">
    <property type="entry name" value="Flavinator of succinate dehydrogenase"/>
    <property type="match status" value="1"/>
</dbReference>
<dbReference type="EMBL" id="CYKH01000609">
    <property type="protein sequence ID" value="CUG06605.1"/>
    <property type="molecule type" value="Genomic_DNA"/>
</dbReference>
<evidence type="ECO:0000256" key="2">
    <source>
        <dbReference type="ARBA" id="ARBA00023128"/>
    </source>
</evidence>
<dbReference type="PANTHER" id="PTHR12469">
    <property type="entry name" value="PROTEIN EMI5 HOMOLOG, MITOCHONDRIAL"/>
    <property type="match status" value="1"/>
</dbReference>